<dbReference type="PANTHER" id="PTHR47843:SF2">
    <property type="entry name" value="BTB DOMAIN-CONTAINING PROTEIN"/>
    <property type="match status" value="1"/>
</dbReference>
<sequence>MLPPGGFGKPRMQTEGGFKMPPAPSALGPDRRSLTFGQVARMSPSPAPTQPTLSIEASKMPDATSDSTSAEAQKPQPSGKPDKDKNEGCPSFTTMSVMLVQVKVGAKGQGSGSPVAYGVHRDLLAHHSGQFRDLFIKGAETGDDVTVLLPDISTNTFNMFLDWLYFNRFPWDPRGELTTAIDNPSLEIDLVDLYYMGEKYDIPKLRRDAISRFFLHFAKNNRKCVALPTIKHAFRTRNLTVLSPMLSLIIDIFCGRMGAAVLDDALPELFMFRVLLQLQRTMPPQRDFDGAAKLGHHICKYHEHKNLFDKCEYEGTQARLDPYRTFVRLPASDSATRETA</sequence>
<dbReference type="OrthoDB" id="194443at2759"/>
<dbReference type="Pfam" id="PF00651">
    <property type="entry name" value="BTB"/>
    <property type="match status" value="1"/>
</dbReference>
<organism evidence="3 4">
    <name type="scientific">Lophium mytilinum</name>
    <dbReference type="NCBI Taxonomy" id="390894"/>
    <lineage>
        <taxon>Eukaryota</taxon>
        <taxon>Fungi</taxon>
        <taxon>Dikarya</taxon>
        <taxon>Ascomycota</taxon>
        <taxon>Pezizomycotina</taxon>
        <taxon>Dothideomycetes</taxon>
        <taxon>Pleosporomycetidae</taxon>
        <taxon>Mytilinidiales</taxon>
        <taxon>Mytilinidiaceae</taxon>
        <taxon>Lophium</taxon>
    </lineage>
</organism>
<evidence type="ECO:0000259" key="2">
    <source>
        <dbReference type="PROSITE" id="PS50097"/>
    </source>
</evidence>
<evidence type="ECO:0000256" key="1">
    <source>
        <dbReference type="SAM" id="MobiDB-lite"/>
    </source>
</evidence>
<dbReference type="Gene3D" id="3.30.710.10">
    <property type="entry name" value="Potassium Channel Kv1.1, Chain A"/>
    <property type="match status" value="1"/>
</dbReference>
<name>A0A6A6QFE6_9PEZI</name>
<dbReference type="AlphaFoldDB" id="A0A6A6QFE6"/>
<dbReference type="PROSITE" id="PS50097">
    <property type="entry name" value="BTB"/>
    <property type="match status" value="1"/>
</dbReference>
<dbReference type="InterPro" id="IPR011333">
    <property type="entry name" value="SKP1/BTB/POZ_sf"/>
</dbReference>
<evidence type="ECO:0000313" key="3">
    <source>
        <dbReference type="EMBL" id="KAF2490744.1"/>
    </source>
</evidence>
<dbReference type="SUPFAM" id="SSF54695">
    <property type="entry name" value="POZ domain"/>
    <property type="match status" value="1"/>
</dbReference>
<dbReference type="PANTHER" id="PTHR47843">
    <property type="entry name" value="BTB DOMAIN-CONTAINING PROTEIN-RELATED"/>
    <property type="match status" value="1"/>
</dbReference>
<accession>A0A6A6QFE6</accession>
<evidence type="ECO:0000313" key="4">
    <source>
        <dbReference type="Proteomes" id="UP000799750"/>
    </source>
</evidence>
<feature type="domain" description="BTB" evidence="2">
    <location>
        <begin position="119"/>
        <end position="173"/>
    </location>
</feature>
<reference evidence="3" key="1">
    <citation type="journal article" date="2020" name="Stud. Mycol.">
        <title>101 Dothideomycetes genomes: a test case for predicting lifestyles and emergence of pathogens.</title>
        <authorList>
            <person name="Haridas S."/>
            <person name="Albert R."/>
            <person name="Binder M."/>
            <person name="Bloem J."/>
            <person name="Labutti K."/>
            <person name="Salamov A."/>
            <person name="Andreopoulos B."/>
            <person name="Baker S."/>
            <person name="Barry K."/>
            <person name="Bills G."/>
            <person name="Bluhm B."/>
            <person name="Cannon C."/>
            <person name="Castanera R."/>
            <person name="Culley D."/>
            <person name="Daum C."/>
            <person name="Ezra D."/>
            <person name="Gonzalez J."/>
            <person name="Henrissat B."/>
            <person name="Kuo A."/>
            <person name="Liang C."/>
            <person name="Lipzen A."/>
            <person name="Lutzoni F."/>
            <person name="Magnuson J."/>
            <person name="Mondo S."/>
            <person name="Nolan M."/>
            <person name="Ohm R."/>
            <person name="Pangilinan J."/>
            <person name="Park H.-J."/>
            <person name="Ramirez L."/>
            <person name="Alfaro M."/>
            <person name="Sun H."/>
            <person name="Tritt A."/>
            <person name="Yoshinaga Y."/>
            <person name="Zwiers L.-H."/>
            <person name="Turgeon B."/>
            <person name="Goodwin S."/>
            <person name="Spatafora J."/>
            <person name="Crous P."/>
            <person name="Grigoriev I."/>
        </authorList>
    </citation>
    <scope>NUCLEOTIDE SEQUENCE</scope>
    <source>
        <strain evidence="3">CBS 269.34</strain>
    </source>
</reference>
<keyword evidence="4" id="KW-1185">Reference proteome</keyword>
<proteinExistence type="predicted"/>
<dbReference type="InterPro" id="IPR000210">
    <property type="entry name" value="BTB/POZ_dom"/>
</dbReference>
<dbReference type="EMBL" id="MU004196">
    <property type="protein sequence ID" value="KAF2490744.1"/>
    <property type="molecule type" value="Genomic_DNA"/>
</dbReference>
<protein>
    <recommendedName>
        <fullName evidence="2">BTB domain-containing protein</fullName>
    </recommendedName>
</protein>
<dbReference type="Proteomes" id="UP000799750">
    <property type="component" value="Unassembled WGS sequence"/>
</dbReference>
<dbReference type="CDD" id="cd18186">
    <property type="entry name" value="BTB_POZ_ZBTB_KLHL-like"/>
    <property type="match status" value="1"/>
</dbReference>
<feature type="region of interest" description="Disordered" evidence="1">
    <location>
        <begin position="1"/>
        <end position="91"/>
    </location>
</feature>
<gene>
    <name evidence="3" type="ORF">BU16DRAFT_585126</name>
</gene>